<reference evidence="1 2" key="1">
    <citation type="journal article" date="2012" name="Science">
        <title>Ecological populations of bacteria act as socially cohesive units of antibiotic production and resistance.</title>
        <authorList>
            <person name="Cordero O.X."/>
            <person name="Wildschutte H."/>
            <person name="Kirkup B."/>
            <person name="Proehl S."/>
            <person name="Ngo L."/>
            <person name="Hussain F."/>
            <person name="Le Roux F."/>
            <person name="Mincer T."/>
            <person name="Polz M.F."/>
        </authorList>
    </citation>
    <scope>NUCLEOTIDE SEQUENCE [LARGE SCALE GENOMIC DNA]</scope>
    <source>
        <strain evidence="1 2">ZF-129</strain>
    </source>
</reference>
<gene>
    <name evidence="1" type="ORF">A1QO_08470</name>
</gene>
<dbReference type="InterPro" id="IPR015867">
    <property type="entry name" value="N-reg_PII/ATP_PRibTrfase_C"/>
</dbReference>
<dbReference type="InterPro" id="IPR011322">
    <property type="entry name" value="N-reg_PII-like_a/b"/>
</dbReference>
<comment type="caution">
    <text evidence="1">The sequence shown here is derived from an EMBL/GenBank/DDBJ whole genome shotgun (WGS) entry which is preliminary data.</text>
</comment>
<dbReference type="GO" id="GO:0006808">
    <property type="term" value="P:regulation of nitrogen utilization"/>
    <property type="evidence" value="ECO:0007669"/>
    <property type="project" value="InterPro"/>
</dbReference>
<dbReference type="SMART" id="SM00938">
    <property type="entry name" value="P-II"/>
    <property type="match status" value="1"/>
</dbReference>
<dbReference type="OrthoDB" id="9793517at2"/>
<dbReference type="STRING" id="1187848.A1QO_08470"/>
<dbReference type="AlphaFoldDB" id="A0A1E5BEU9"/>
<name>A0A1E5BEU9_9VIBR</name>
<evidence type="ECO:0000313" key="2">
    <source>
        <dbReference type="Proteomes" id="UP000094741"/>
    </source>
</evidence>
<dbReference type="RefSeq" id="WP_017034672.1">
    <property type="nucleotide sequence ID" value="NZ_AJYQ02000093.1"/>
</dbReference>
<dbReference type="SUPFAM" id="SSF54913">
    <property type="entry name" value="GlnB-like"/>
    <property type="match status" value="1"/>
</dbReference>
<dbReference type="EMBL" id="AJYQ02000093">
    <property type="protein sequence ID" value="OEE34229.1"/>
    <property type="molecule type" value="Genomic_DNA"/>
</dbReference>
<proteinExistence type="predicted"/>
<dbReference type="Pfam" id="PF00543">
    <property type="entry name" value="P-II"/>
    <property type="match status" value="1"/>
</dbReference>
<evidence type="ECO:0000313" key="1">
    <source>
        <dbReference type="EMBL" id="OEE34229.1"/>
    </source>
</evidence>
<dbReference type="eggNOG" id="COG0347">
    <property type="taxonomic scope" value="Bacteria"/>
</dbReference>
<accession>A0A1E5BEU9</accession>
<dbReference type="Proteomes" id="UP000094741">
    <property type="component" value="Unassembled WGS sequence"/>
</dbReference>
<dbReference type="GO" id="GO:0030234">
    <property type="term" value="F:enzyme regulator activity"/>
    <property type="evidence" value="ECO:0007669"/>
    <property type="project" value="InterPro"/>
</dbReference>
<dbReference type="InterPro" id="IPR002187">
    <property type="entry name" value="N-reg_PII"/>
</dbReference>
<protein>
    <submittedName>
        <fullName evidence="1">Transcriptional regulator</fullName>
    </submittedName>
</protein>
<sequence>MRFKLILAFVEDSKVDIVLDAAREAGATGATVINNARGEGLNKKKTFFGLTLEVQKDVLLFVVEEHLSRHILETISDVGEFDSESGQGIAVQIDVEDAVGVAHQVETLTKVVEDKL</sequence>
<dbReference type="PROSITE" id="PS51343">
    <property type="entry name" value="PII_GLNB_DOM"/>
    <property type="match status" value="1"/>
</dbReference>
<dbReference type="Gene3D" id="3.30.70.120">
    <property type="match status" value="1"/>
</dbReference>
<organism evidence="1 2">
    <name type="scientific">Vibrio genomosp. F10 str. ZF-129</name>
    <dbReference type="NCBI Taxonomy" id="1187848"/>
    <lineage>
        <taxon>Bacteria</taxon>
        <taxon>Pseudomonadati</taxon>
        <taxon>Pseudomonadota</taxon>
        <taxon>Gammaproteobacteria</taxon>
        <taxon>Vibrionales</taxon>
        <taxon>Vibrionaceae</taxon>
        <taxon>Vibrio</taxon>
    </lineage>
</organism>